<dbReference type="PANTHER" id="PTHR21666:SF289">
    <property type="entry name" value="L-ALA--D-GLU ENDOPEPTIDASE"/>
    <property type="match status" value="1"/>
</dbReference>
<dbReference type="Gene3D" id="2.70.70.10">
    <property type="entry name" value="Glucose Permease (Domain IIA)"/>
    <property type="match status" value="1"/>
</dbReference>
<dbReference type="InterPro" id="IPR011055">
    <property type="entry name" value="Dup_hybrid_motif"/>
</dbReference>
<dbReference type="InterPro" id="IPR050570">
    <property type="entry name" value="Cell_wall_metabolism_enzyme"/>
</dbReference>
<dbReference type="GO" id="GO:0004222">
    <property type="term" value="F:metalloendopeptidase activity"/>
    <property type="evidence" value="ECO:0007669"/>
    <property type="project" value="TreeGrafter"/>
</dbReference>
<name>A0A0C1R1Q3_9CLOT</name>
<feature type="domain" description="M23ase beta-sheet core" evidence="3">
    <location>
        <begin position="158"/>
        <end position="246"/>
    </location>
</feature>
<keyword evidence="2" id="KW-0472">Membrane</keyword>
<evidence type="ECO:0000256" key="2">
    <source>
        <dbReference type="SAM" id="Phobius"/>
    </source>
</evidence>
<dbReference type="CDD" id="cd12797">
    <property type="entry name" value="M23_peptidase"/>
    <property type="match status" value="1"/>
</dbReference>
<organism evidence="4 5">
    <name type="scientific">Clostridium argentinense CDC 2741</name>
    <dbReference type="NCBI Taxonomy" id="1418104"/>
    <lineage>
        <taxon>Bacteria</taxon>
        <taxon>Bacillati</taxon>
        <taxon>Bacillota</taxon>
        <taxon>Clostridia</taxon>
        <taxon>Eubacteriales</taxon>
        <taxon>Clostridiaceae</taxon>
        <taxon>Clostridium</taxon>
    </lineage>
</organism>
<dbReference type="OrthoDB" id="2083169at2"/>
<protein>
    <submittedName>
        <fullName evidence="4">Peptidase M23 family protein</fullName>
    </submittedName>
</protein>
<comment type="caution">
    <text evidence="4">The sequence shown here is derived from an EMBL/GenBank/DDBJ whole genome shotgun (WGS) entry which is preliminary data.</text>
</comment>
<evidence type="ECO:0000313" key="5">
    <source>
        <dbReference type="Proteomes" id="UP000031366"/>
    </source>
</evidence>
<dbReference type="Proteomes" id="UP000031366">
    <property type="component" value="Unassembled WGS sequence"/>
</dbReference>
<keyword evidence="1" id="KW-0732">Signal</keyword>
<feature type="transmembrane region" description="Helical" evidence="2">
    <location>
        <begin position="50"/>
        <end position="70"/>
    </location>
</feature>
<keyword evidence="2" id="KW-0812">Transmembrane</keyword>
<evidence type="ECO:0000313" key="4">
    <source>
        <dbReference type="EMBL" id="KIE47367.1"/>
    </source>
</evidence>
<keyword evidence="2" id="KW-1133">Transmembrane helix</keyword>
<dbReference type="EMBL" id="AYSO01000015">
    <property type="protein sequence ID" value="KIE47367.1"/>
    <property type="molecule type" value="Genomic_DNA"/>
</dbReference>
<evidence type="ECO:0000259" key="3">
    <source>
        <dbReference type="Pfam" id="PF01551"/>
    </source>
</evidence>
<sequence length="253" mass="29455">MGGYSEQYEKYYSALTRNKSAYYQKNRTNKENNRNKSIWTWSRRNYGDRLIAQLSIVIFLIIVFLGCKIYKNEYTVEFYNLSKTMINKSYDYKSILEKVKGVDIQDIENMSIKVIEKIKIGFVGGRTIDEEIQSDYSLPVSSKKVYGNNKWDKSINETLKLQVHENMDIKSCNNGRVKKIDNDKLGSYILIDHGKGIESKYYNLSNVYVNVGQSVEKDETIGDIKGDAVEPKTFYFEILYMGKTQDVYSYMVT</sequence>
<proteinExistence type="predicted"/>
<dbReference type="AlphaFoldDB" id="A0A0C1R1Q3"/>
<dbReference type="STRING" id="29341.RSJ17_14190"/>
<dbReference type="RefSeq" id="WP_039632032.1">
    <property type="nucleotide sequence ID" value="NZ_AYSO01000015.1"/>
</dbReference>
<gene>
    <name evidence="4" type="ORF">U732_1201</name>
</gene>
<evidence type="ECO:0000256" key="1">
    <source>
        <dbReference type="ARBA" id="ARBA00022729"/>
    </source>
</evidence>
<dbReference type="PANTHER" id="PTHR21666">
    <property type="entry name" value="PEPTIDASE-RELATED"/>
    <property type="match status" value="1"/>
</dbReference>
<reference evidence="4 5" key="1">
    <citation type="journal article" date="2015" name="Infect. Genet. Evol.">
        <title>Genomic sequences of six botulinum neurotoxin-producing strains representing three clostridial species illustrate the mobility and diversity of botulinum neurotoxin genes.</title>
        <authorList>
            <person name="Smith T.J."/>
            <person name="Hill K.K."/>
            <person name="Xie G."/>
            <person name="Foley B.T."/>
            <person name="Williamson C.H."/>
            <person name="Foster J.T."/>
            <person name="Johnson S.L."/>
            <person name="Chertkov O."/>
            <person name="Teshima H."/>
            <person name="Gibbons H.S."/>
            <person name="Johnsky L.A."/>
            <person name="Karavis M.A."/>
            <person name="Smith L.A."/>
        </authorList>
    </citation>
    <scope>NUCLEOTIDE SEQUENCE [LARGE SCALE GENOMIC DNA]</scope>
    <source>
        <strain evidence="4 5">CDC 2741</strain>
    </source>
</reference>
<dbReference type="SUPFAM" id="SSF51261">
    <property type="entry name" value="Duplicated hybrid motif"/>
    <property type="match status" value="1"/>
</dbReference>
<dbReference type="InterPro" id="IPR016047">
    <property type="entry name" value="M23ase_b-sheet_dom"/>
</dbReference>
<dbReference type="Pfam" id="PF01551">
    <property type="entry name" value="Peptidase_M23"/>
    <property type="match status" value="1"/>
</dbReference>
<accession>A0A0C1R1Q3</accession>
<keyword evidence="5" id="KW-1185">Reference proteome</keyword>